<sequence length="288" mass="31143">MIVDKNTVALVTGASRGVGKGIALALADAGATIYITGRSVSDGQSSLPGTIFKTVEEINARGGKGVAMACDHRSDEQVQAVFDKIETDHGKLDILVNNVFVVPDDLMEYAPFWEKKTSYWDDMIDVGLRAHYISSVFAAKMMVKAKSGLIVNISSFGSRCYIHTPVYGVSKAGVDKMAHDMAKDLKEYNVACVSLWLGIVKTERTTTAMDKDPATYEYLKPGIESPEYPGRIIIALLKAGQIMEKTGKTYVTAELGEELNVLDVDGKIPTSYAPMMGSPAQPSDVMVT</sequence>
<keyword evidence="2" id="KW-1185">Reference proteome</keyword>
<reference evidence="1" key="1">
    <citation type="submission" date="2021-07" db="EMBL/GenBank/DDBJ databases">
        <title>Zhongshania sp. CAU 1632 isolated from seawater.</title>
        <authorList>
            <person name="Kim W."/>
        </authorList>
    </citation>
    <scope>NUCLEOTIDE SEQUENCE</scope>
    <source>
        <strain evidence="1">CAU 1632</strain>
    </source>
</reference>
<comment type="caution">
    <text evidence="1">The sequence shown here is derived from an EMBL/GenBank/DDBJ whole genome shotgun (WGS) entry which is preliminary data.</text>
</comment>
<dbReference type="Pfam" id="PF00106">
    <property type="entry name" value="adh_short"/>
    <property type="match status" value="1"/>
</dbReference>
<name>A0ABS6VV20_9GAMM</name>
<dbReference type="EMBL" id="JAHWDQ010000004">
    <property type="protein sequence ID" value="MBW2942185.1"/>
    <property type="molecule type" value="Genomic_DNA"/>
</dbReference>
<dbReference type="Proteomes" id="UP001166291">
    <property type="component" value="Unassembled WGS sequence"/>
</dbReference>
<dbReference type="RefSeq" id="WP_219044422.1">
    <property type="nucleotide sequence ID" value="NZ_JAHWDQ010000004.1"/>
</dbReference>
<proteinExistence type="predicted"/>
<dbReference type="PANTHER" id="PTHR44147:SF2">
    <property type="entry name" value="DEHYDROGENASE_REDUCTASE SDR FAMILY MEMBER 1"/>
    <property type="match status" value="1"/>
</dbReference>
<dbReference type="InterPro" id="IPR002347">
    <property type="entry name" value="SDR_fam"/>
</dbReference>
<dbReference type="PANTHER" id="PTHR44147">
    <property type="entry name" value="DEHYDROGENASE/REDUCTASE SDR FAMILY MEMBER 1"/>
    <property type="match status" value="1"/>
</dbReference>
<protein>
    <submittedName>
        <fullName evidence="1">SDR family NAD(P)-dependent oxidoreductase</fullName>
    </submittedName>
</protein>
<evidence type="ECO:0000313" key="2">
    <source>
        <dbReference type="Proteomes" id="UP001166291"/>
    </source>
</evidence>
<evidence type="ECO:0000313" key="1">
    <source>
        <dbReference type="EMBL" id="MBW2942185.1"/>
    </source>
</evidence>
<accession>A0ABS6VV20</accession>
<organism evidence="1 2">
    <name type="scientific">Zhongshania aquimaris</name>
    <dbReference type="NCBI Taxonomy" id="2857107"/>
    <lineage>
        <taxon>Bacteria</taxon>
        <taxon>Pseudomonadati</taxon>
        <taxon>Pseudomonadota</taxon>
        <taxon>Gammaproteobacteria</taxon>
        <taxon>Cellvibrionales</taxon>
        <taxon>Spongiibacteraceae</taxon>
        <taxon>Zhongshania</taxon>
    </lineage>
</organism>
<gene>
    <name evidence="1" type="ORF">KXJ70_15425</name>
</gene>